<evidence type="ECO:0000313" key="7">
    <source>
        <dbReference type="Proteomes" id="UP000186391"/>
    </source>
</evidence>
<evidence type="ECO:0000256" key="5">
    <source>
        <dbReference type="SAM" id="Phobius"/>
    </source>
</evidence>
<keyword evidence="2 5" id="KW-0812">Transmembrane</keyword>
<evidence type="ECO:0000256" key="1">
    <source>
        <dbReference type="ARBA" id="ARBA00022475"/>
    </source>
</evidence>
<protein>
    <recommendedName>
        <fullName evidence="8">Sporulation membrane protein YtaF</fullName>
    </recommendedName>
</protein>
<evidence type="ECO:0008006" key="8">
    <source>
        <dbReference type="Google" id="ProtNLM"/>
    </source>
</evidence>
<feature type="transmembrane region" description="Helical" evidence="5">
    <location>
        <begin position="220"/>
        <end position="239"/>
    </location>
</feature>
<gene>
    <name evidence="6" type="ORF">NIES592_22535</name>
</gene>
<keyword evidence="1" id="KW-1003">Cell membrane</keyword>
<dbReference type="RefSeq" id="WP_073556966.1">
    <property type="nucleotide sequence ID" value="NZ_MRCA01000021.1"/>
</dbReference>
<dbReference type="PANTHER" id="PTHR35529">
    <property type="entry name" value="MANGANESE EFFLUX PUMP MNTP-RELATED"/>
    <property type="match status" value="1"/>
</dbReference>
<feature type="transmembrane region" description="Helical" evidence="5">
    <location>
        <begin position="63"/>
        <end position="82"/>
    </location>
</feature>
<reference evidence="6 7" key="1">
    <citation type="submission" date="2016-11" db="EMBL/GenBank/DDBJ databases">
        <title>Draft Genome Sequences of Nine Cyanobacterial Strains from Diverse Habitats.</title>
        <authorList>
            <person name="Zhu T."/>
            <person name="Hou S."/>
            <person name="Lu X."/>
            <person name="Hess W.R."/>
        </authorList>
    </citation>
    <scope>NUCLEOTIDE SEQUENCE [LARGE SCALE GENOMIC DNA]</scope>
    <source>
        <strain evidence="6 7">NIES-592</strain>
    </source>
</reference>
<keyword evidence="4 5" id="KW-0472">Membrane</keyword>
<evidence type="ECO:0000256" key="3">
    <source>
        <dbReference type="ARBA" id="ARBA00022989"/>
    </source>
</evidence>
<sequence>MHLISAFLLAISANVDNLGVGIAYGFKKIKIGLSTNLFIAFISALGTYLATSVGEDISKSLNISVANIIGSAVLVGIGVWVIRETLKRERKKTKMLLKMQQMQIPVTTRFSSPSSRSVMEQSPTIMTEEFSQEIIREFSYATYIENPAKADIDKSGYIDVRESIALGFGLTFNNLGSGIGAGISDVNLMVMTLLTFIFSVLAIMGGYVLGDRFTTRLPGLWAGTLSGLLMIAIGIYEYFVV</sequence>
<keyword evidence="3 5" id="KW-1133">Transmembrane helix</keyword>
<proteinExistence type="predicted"/>
<accession>A0A1U7GTI1</accession>
<feature type="transmembrane region" description="Helical" evidence="5">
    <location>
        <begin position="33"/>
        <end position="51"/>
    </location>
</feature>
<evidence type="ECO:0000256" key="2">
    <source>
        <dbReference type="ARBA" id="ARBA00022692"/>
    </source>
</evidence>
<keyword evidence="7" id="KW-1185">Reference proteome</keyword>
<dbReference type="Proteomes" id="UP000186391">
    <property type="component" value="Unassembled WGS sequence"/>
</dbReference>
<evidence type="ECO:0000313" key="6">
    <source>
        <dbReference type="EMBL" id="OKH11218.1"/>
    </source>
</evidence>
<dbReference type="PANTHER" id="PTHR35529:SF2">
    <property type="entry name" value="SPORULATION PROTEIN YTAF-RELATED"/>
    <property type="match status" value="1"/>
</dbReference>
<organism evidence="6 7">
    <name type="scientific">Fischerella major NIES-592</name>
    <dbReference type="NCBI Taxonomy" id="210994"/>
    <lineage>
        <taxon>Bacteria</taxon>
        <taxon>Bacillati</taxon>
        <taxon>Cyanobacteriota</taxon>
        <taxon>Cyanophyceae</taxon>
        <taxon>Nostocales</taxon>
        <taxon>Hapalosiphonaceae</taxon>
        <taxon>Fischerella</taxon>
    </lineage>
</organism>
<dbReference type="AlphaFoldDB" id="A0A1U7GTI1"/>
<comment type="caution">
    <text evidence="6">The sequence shown here is derived from an EMBL/GenBank/DDBJ whole genome shotgun (WGS) entry which is preliminary data.</text>
</comment>
<feature type="transmembrane region" description="Helical" evidence="5">
    <location>
        <begin position="164"/>
        <end position="183"/>
    </location>
</feature>
<feature type="transmembrane region" description="Helical" evidence="5">
    <location>
        <begin position="6"/>
        <end position="26"/>
    </location>
</feature>
<evidence type="ECO:0000256" key="4">
    <source>
        <dbReference type="ARBA" id="ARBA00023136"/>
    </source>
</evidence>
<name>A0A1U7GTI1_9CYAN</name>
<feature type="transmembrane region" description="Helical" evidence="5">
    <location>
        <begin position="189"/>
        <end position="208"/>
    </location>
</feature>
<dbReference type="InterPro" id="IPR003810">
    <property type="entry name" value="Mntp/YtaF"/>
</dbReference>
<dbReference type="Pfam" id="PF02659">
    <property type="entry name" value="Mntp"/>
    <property type="match status" value="1"/>
</dbReference>
<dbReference type="EMBL" id="MRCA01000021">
    <property type="protein sequence ID" value="OKH11218.1"/>
    <property type="molecule type" value="Genomic_DNA"/>
</dbReference>
<dbReference type="OrthoDB" id="571906at2"/>